<proteinExistence type="predicted"/>
<dbReference type="STRING" id="29367.CLPUN_49530"/>
<evidence type="ECO:0000313" key="2">
    <source>
        <dbReference type="Proteomes" id="UP000190890"/>
    </source>
</evidence>
<comment type="caution">
    <text evidence="1">The sequence shown here is derived from an EMBL/GenBank/DDBJ whole genome shotgun (WGS) entry which is preliminary data.</text>
</comment>
<reference evidence="1 2" key="1">
    <citation type="submission" date="2016-05" db="EMBL/GenBank/DDBJ databases">
        <title>Microbial solvent formation.</title>
        <authorList>
            <person name="Poehlein A."/>
            <person name="Montoya Solano J.D."/>
            <person name="Flitsch S."/>
            <person name="Krabben P."/>
            <person name="Duerre P."/>
            <person name="Daniel R."/>
        </authorList>
    </citation>
    <scope>NUCLEOTIDE SEQUENCE [LARGE SCALE GENOMIC DNA]</scope>
    <source>
        <strain evidence="1 2">DSM 2619</strain>
    </source>
</reference>
<dbReference type="EMBL" id="LZZM01000230">
    <property type="protein sequence ID" value="OOM71486.1"/>
    <property type="molecule type" value="Genomic_DNA"/>
</dbReference>
<accession>A0A1S8T120</accession>
<protein>
    <submittedName>
        <fullName evidence="1">Uncharacterized protein</fullName>
    </submittedName>
</protein>
<name>A0A1S8T120_9CLOT</name>
<dbReference type="RefSeq" id="WP_158078834.1">
    <property type="nucleotide sequence ID" value="NZ_LZZM01000230.1"/>
</dbReference>
<organism evidence="1 2">
    <name type="scientific">Clostridium puniceum</name>
    <dbReference type="NCBI Taxonomy" id="29367"/>
    <lineage>
        <taxon>Bacteria</taxon>
        <taxon>Bacillati</taxon>
        <taxon>Bacillota</taxon>
        <taxon>Clostridia</taxon>
        <taxon>Eubacteriales</taxon>
        <taxon>Clostridiaceae</taxon>
        <taxon>Clostridium</taxon>
    </lineage>
</organism>
<dbReference type="Proteomes" id="UP000190890">
    <property type="component" value="Unassembled WGS sequence"/>
</dbReference>
<keyword evidence="2" id="KW-1185">Reference proteome</keyword>
<evidence type="ECO:0000313" key="1">
    <source>
        <dbReference type="EMBL" id="OOM71486.1"/>
    </source>
</evidence>
<dbReference type="AlphaFoldDB" id="A0A1S8T120"/>
<gene>
    <name evidence="1" type="ORF">CLPUN_49530</name>
</gene>
<sequence>MKVKIREYIIDINVEKNENYYRSFLAEYKYFISRKTNKRKGSEYLVILCN</sequence>